<dbReference type="SUPFAM" id="SSF47973">
    <property type="entry name" value="Ribosomal protein S7"/>
    <property type="match status" value="1"/>
</dbReference>
<evidence type="ECO:0000256" key="3">
    <source>
        <dbReference type="ARBA" id="ARBA00023274"/>
    </source>
</evidence>
<feature type="domain" description="Small ribosomal subunit protein uS7" evidence="4">
    <location>
        <begin position="95"/>
        <end position="182"/>
    </location>
</feature>
<dbReference type="EMBL" id="QEAN01000185">
    <property type="protein sequence ID" value="TPX43915.1"/>
    <property type="molecule type" value="Genomic_DNA"/>
</dbReference>
<reference evidence="5 6" key="1">
    <citation type="journal article" date="2019" name="Sci. Rep.">
        <title>Comparative genomics of chytrid fungi reveal insights into the obligate biotrophic and pathogenic lifestyle of Synchytrium endobioticum.</title>
        <authorList>
            <person name="van de Vossenberg B.T.L.H."/>
            <person name="Warris S."/>
            <person name="Nguyen H.D.T."/>
            <person name="van Gent-Pelzer M.P.E."/>
            <person name="Joly D.L."/>
            <person name="van de Geest H.C."/>
            <person name="Bonants P.J.M."/>
            <person name="Smith D.S."/>
            <person name="Levesque C.A."/>
            <person name="van der Lee T.A.J."/>
        </authorList>
    </citation>
    <scope>NUCLEOTIDE SEQUENCE [LARGE SCALE GENOMIC DNA]</scope>
    <source>
        <strain evidence="5 6">MB42</strain>
    </source>
</reference>
<keyword evidence="3" id="KW-0687">Ribonucleoprotein</keyword>
<evidence type="ECO:0000313" key="5">
    <source>
        <dbReference type="EMBL" id="TPX43915.1"/>
    </source>
</evidence>
<sequence>MAMSLLVRIASRPAGRANASLGQSLVARRIPSRGAADVSHTTTTPLPSIPPSIALPPSGNNIRKSLRSPDIKLASSTYTPDPLIDQVVNNIMKHAKAVDMAAPLVKMVSTKRGSRTIHSPRPISDHVRHRIAILWIVEAAASRGKGKPFAERFGNEVLAVLNGESSALQKKLNLHRMALSNRSNVLMNDRRIS</sequence>
<comment type="similarity">
    <text evidence="1">Belongs to the universal ribosomal protein uS7 family.</text>
</comment>
<evidence type="ECO:0000259" key="4">
    <source>
        <dbReference type="Pfam" id="PF00177"/>
    </source>
</evidence>
<gene>
    <name evidence="5" type="ORF">SeMB42_g04524</name>
</gene>
<keyword evidence="2" id="KW-0689">Ribosomal protein</keyword>
<comment type="caution">
    <text evidence="5">The sequence shown here is derived from an EMBL/GenBank/DDBJ whole genome shotgun (WGS) entry which is preliminary data.</text>
</comment>
<keyword evidence="6" id="KW-1185">Reference proteome</keyword>
<proteinExistence type="inferred from homology"/>
<dbReference type="STRING" id="286115.A0A507CXR2"/>
<name>A0A507CXR2_9FUNG</name>
<dbReference type="GO" id="GO:0005840">
    <property type="term" value="C:ribosome"/>
    <property type="evidence" value="ECO:0007669"/>
    <property type="project" value="UniProtKB-KW"/>
</dbReference>
<dbReference type="Gene3D" id="1.10.455.10">
    <property type="entry name" value="Ribosomal protein S7 domain"/>
    <property type="match status" value="1"/>
</dbReference>
<accession>A0A507CXR2</accession>
<dbReference type="Pfam" id="PF00177">
    <property type="entry name" value="Ribosomal_S7"/>
    <property type="match status" value="1"/>
</dbReference>
<dbReference type="AlphaFoldDB" id="A0A507CXR2"/>
<evidence type="ECO:0000256" key="1">
    <source>
        <dbReference type="ARBA" id="ARBA00007151"/>
    </source>
</evidence>
<dbReference type="VEuPathDB" id="FungiDB:SeMB42_g04524"/>
<dbReference type="GO" id="GO:1990904">
    <property type="term" value="C:ribonucleoprotein complex"/>
    <property type="evidence" value="ECO:0007669"/>
    <property type="project" value="UniProtKB-KW"/>
</dbReference>
<dbReference type="Proteomes" id="UP000317494">
    <property type="component" value="Unassembled WGS sequence"/>
</dbReference>
<dbReference type="InterPro" id="IPR023798">
    <property type="entry name" value="Ribosomal_uS7_dom"/>
</dbReference>
<organism evidence="5 6">
    <name type="scientific">Synchytrium endobioticum</name>
    <dbReference type="NCBI Taxonomy" id="286115"/>
    <lineage>
        <taxon>Eukaryota</taxon>
        <taxon>Fungi</taxon>
        <taxon>Fungi incertae sedis</taxon>
        <taxon>Chytridiomycota</taxon>
        <taxon>Chytridiomycota incertae sedis</taxon>
        <taxon>Chytridiomycetes</taxon>
        <taxon>Synchytriales</taxon>
        <taxon>Synchytriaceae</taxon>
        <taxon>Synchytrium</taxon>
    </lineage>
</organism>
<dbReference type="InterPro" id="IPR036823">
    <property type="entry name" value="Ribosomal_uS7_dom_sf"/>
</dbReference>
<evidence type="ECO:0000256" key="2">
    <source>
        <dbReference type="ARBA" id="ARBA00022980"/>
    </source>
</evidence>
<evidence type="ECO:0000313" key="6">
    <source>
        <dbReference type="Proteomes" id="UP000317494"/>
    </source>
</evidence>
<protein>
    <recommendedName>
        <fullName evidence="4">Small ribosomal subunit protein uS7 domain-containing protein</fullName>
    </recommendedName>
</protein>